<accession>A0A1Y3Q245</accession>
<protein>
    <recommendedName>
        <fullName evidence="1">Putative restriction endonuclease domain-containing protein</fullName>
    </recommendedName>
</protein>
<dbReference type="AlphaFoldDB" id="A0A1Y3Q245"/>
<sequence>MPGPLTYADYARLPEDGPRYELVDGALELLAPAPGTLHQEILRRLVYQFEQHCRENGKFYFAPIDVILSDTEVRQPDLVFVSNERLHIITERGIAGVPDLVVEILSPSTAKRDKGDKRQTYEKYGVPEYWIVDGANRLMEQYRLMNGRYDFPVLFGEDDVVQSPRLTCISFPLRLLFEN</sequence>
<dbReference type="InterPro" id="IPR012296">
    <property type="entry name" value="Nuclease_put_TT1808"/>
</dbReference>
<gene>
    <name evidence="2" type="ORF">BAA01_02235</name>
</gene>
<evidence type="ECO:0000313" key="3">
    <source>
        <dbReference type="Proteomes" id="UP000196475"/>
    </source>
</evidence>
<dbReference type="PANTHER" id="PTHR34107">
    <property type="entry name" value="SLL0198 PROTEIN-RELATED"/>
    <property type="match status" value="1"/>
</dbReference>
<dbReference type="Pfam" id="PF05685">
    <property type="entry name" value="Uma2"/>
    <property type="match status" value="1"/>
</dbReference>
<name>A0A1Y3Q245_9BACI</name>
<dbReference type="EMBL" id="LZRT01000011">
    <property type="protein sequence ID" value="OUM90659.1"/>
    <property type="molecule type" value="Genomic_DNA"/>
</dbReference>
<dbReference type="PANTHER" id="PTHR34107:SF4">
    <property type="entry name" value="SLL1222 PROTEIN"/>
    <property type="match status" value="1"/>
</dbReference>
<proteinExistence type="predicted"/>
<feature type="domain" description="Putative restriction endonuclease" evidence="1">
    <location>
        <begin position="8"/>
        <end position="165"/>
    </location>
</feature>
<dbReference type="Proteomes" id="UP000196475">
    <property type="component" value="Unassembled WGS sequence"/>
</dbReference>
<dbReference type="InterPro" id="IPR011335">
    <property type="entry name" value="Restrct_endonuc-II-like"/>
</dbReference>
<organism evidence="2 3">
    <name type="scientific">Bacillus thermozeamaize</name>
    <dbReference type="NCBI Taxonomy" id="230954"/>
    <lineage>
        <taxon>Bacteria</taxon>
        <taxon>Bacillati</taxon>
        <taxon>Bacillota</taxon>
        <taxon>Bacilli</taxon>
        <taxon>Bacillales</taxon>
        <taxon>Bacillaceae</taxon>
        <taxon>Bacillus</taxon>
    </lineage>
</organism>
<dbReference type="InterPro" id="IPR008538">
    <property type="entry name" value="Uma2"/>
</dbReference>
<dbReference type="SUPFAM" id="SSF52980">
    <property type="entry name" value="Restriction endonuclease-like"/>
    <property type="match status" value="1"/>
</dbReference>
<dbReference type="CDD" id="cd06260">
    <property type="entry name" value="DUF820-like"/>
    <property type="match status" value="1"/>
</dbReference>
<dbReference type="Gene3D" id="3.90.1570.10">
    <property type="entry name" value="tt1808, chain A"/>
    <property type="match status" value="1"/>
</dbReference>
<evidence type="ECO:0000259" key="1">
    <source>
        <dbReference type="Pfam" id="PF05685"/>
    </source>
</evidence>
<comment type="caution">
    <text evidence="2">The sequence shown here is derived from an EMBL/GenBank/DDBJ whole genome shotgun (WGS) entry which is preliminary data.</text>
</comment>
<reference evidence="3" key="1">
    <citation type="submission" date="2016-06" db="EMBL/GenBank/DDBJ databases">
        <authorList>
            <person name="Nascimento L."/>
            <person name="Pereira R.V."/>
            <person name="Martins L.F."/>
            <person name="Quaggio R.B."/>
            <person name="Silva A.M."/>
            <person name="Setubal J.C."/>
        </authorList>
    </citation>
    <scope>NUCLEOTIDE SEQUENCE [LARGE SCALE GENOMIC DNA]</scope>
</reference>
<evidence type="ECO:0000313" key="2">
    <source>
        <dbReference type="EMBL" id="OUM90659.1"/>
    </source>
</evidence>